<reference evidence="2 3" key="1">
    <citation type="submission" date="2023-10" db="EMBL/GenBank/DDBJ databases">
        <title>Rubellicoccus peritrichatus gen. nov., sp. nov., isolated from an algae of coral reef tank.</title>
        <authorList>
            <person name="Luo J."/>
        </authorList>
    </citation>
    <scope>NUCLEOTIDE SEQUENCE [LARGE SCALE GENOMIC DNA]</scope>
    <source>
        <strain evidence="2 3">CR14</strain>
    </source>
</reference>
<name>A0AAQ3LDF5_9BACT</name>
<keyword evidence="3" id="KW-1185">Reference proteome</keyword>
<evidence type="ECO:0000256" key="1">
    <source>
        <dbReference type="SAM" id="SignalP"/>
    </source>
</evidence>
<organism evidence="2 3">
    <name type="scientific">Rubellicoccus peritrichatus</name>
    <dbReference type="NCBI Taxonomy" id="3080537"/>
    <lineage>
        <taxon>Bacteria</taxon>
        <taxon>Pseudomonadati</taxon>
        <taxon>Verrucomicrobiota</taxon>
        <taxon>Opitutia</taxon>
        <taxon>Puniceicoccales</taxon>
        <taxon>Cerasicoccaceae</taxon>
        <taxon>Rubellicoccus</taxon>
    </lineage>
</organism>
<dbReference type="Proteomes" id="UP001304300">
    <property type="component" value="Chromosome"/>
</dbReference>
<evidence type="ECO:0000313" key="2">
    <source>
        <dbReference type="EMBL" id="WOO43701.1"/>
    </source>
</evidence>
<dbReference type="RefSeq" id="WP_317836297.1">
    <property type="nucleotide sequence ID" value="NZ_CP136920.1"/>
</dbReference>
<feature type="signal peptide" evidence="1">
    <location>
        <begin position="1"/>
        <end position="20"/>
    </location>
</feature>
<sequence length="246" mass="25446">MNKIFLSTSALVFIASIAQAQVSIITGITSTPAFSSPETDNVVLNTFTTASGTYNYDFSVSSFNGTGQIAWGTDGVQPVSTEAAITDNSPITGTLSTQTSGVYGFGQTLTGTDTLFVIFNATNTSPGFFDYNADVTALDSGGVQVGSVINIPTFTIADAFGTADLNRDGSTPLNARGLFGWAVDISDFGGDASTIASIRLGASQNGVSNVVDIQQVGIGVIPEPSTYAMIAGVLFLGMALIRRRQC</sequence>
<evidence type="ECO:0000313" key="3">
    <source>
        <dbReference type="Proteomes" id="UP001304300"/>
    </source>
</evidence>
<feature type="chain" id="PRO_5043052380" evidence="1">
    <location>
        <begin position="21"/>
        <end position="246"/>
    </location>
</feature>
<proteinExistence type="predicted"/>
<keyword evidence="1" id="KW-0732">Signal</keyword>
<protein>
    <submittedName>
        <fullName evidence="2">PEP-CTERM sorting domain-containing protein</fullName>
    </submittedName>
</protein>
<dbReference type="NCBIfam" id="TIGR02595">
    <property type="entry name" value="PEP_CTERM"/>
    <property type="match status" value="1"/>
</dbReference>
<dbReference type="AlphaFoldDB" id="A0AAQ3LDF5"/>
<accession>A0AAQ3LDF5</accession>
<gene>
    <name evidence="2" type="ORF">RZN69_11435</name>
</gene>
<dbReference type="KEGG" id="puo:RZN69_11435"/>
<dbReference type="InterPro" id="IPR013424">
    <property type="entry name" value="Ice-binding_C"/>
</dbReference>
<dbReference type="EMBL" id="CP136920">
    <property type="protein sequence ID" value="WOO43701.1"/>
    <property type="molecule type" value="Genomic_DNA"/>
</dbReference>